<evidence type="ECO:0000313" key="3">
    <source>
        <dbReference type="EMBL" id="AIG23764.1"/>
    </source>
</evidence>
<evidence type="ECO:0000256" key="1">
    <source>
        <dbReference type="PROSITE-ProRule" id="PRU00182"/>
    </source>
</evidence>
<dbReference type="InterPro" id="IPR036986">
    <property type="entry name" value="S4_RNA-bd_sf"/>
</dbReference>
<reference evidence="4" key="2">
    <citation type="submission" date="2019-12" db="EMBL/GenBank/DDBJ databases">
        <title>The complete mitochondrion genome of Sargassum fusiforme.</title>
        <authorList>
            <person name="Liu T."/>
        </authorList>
    </citation>
    <scope>NUCLEOTIDE SEQUENCE</scope>
</reference>
<dbReference type="GeneID" id="20004094"/>
<dbReference type="Gene3D" id="3.10.290.10">
    <property type="entry name" value="RNA-binding S4 domain"/>
    <property type="match status" value="1"/>
</dbReference>
<dbReference type="Pfam" id="PF01479">
    <property type="entry name" value="S4"/>
    <property type="match status" value="1"/>
</dbReference>
<keyword evidence="1" id="KW-0694">RNA-binding</keyword>
<dbReference type="InterPro" id="IPR002942">
    <property type="entry name" value="S4_RNA-bd"/>
</dbReference>
<geneLocation type="mitochondrion" evidence="3"/>
<accession>A0A0U1WNM3</accession>
<dbReference type="CDD" id="cd00165">
    <property type="entry name" value="S4"/>
    <property type="match status" value="1"/>
</dbReference>
<dbReference type="SUPFAM" id="SSF55174">
    <property type="entry name" value="Alpha-L RNA-binding motif"/>
    <property type="match status" value="1"/>
</dbReference>
<evidence type="ECO:0000313" key="4">
    <source>
        <dbReference type="EMBL" id="QJC59470.1"/>
    </source>
</evidence>
<keyword evidence="3" id="KW-0496">Mitochondrion</keyword>
<dbReference type="GO" id="GO:0005840">
    <property type="term" value="C:ribosome"/>
    <property type="evidence" value="ECO:0007669"/>
    <property type="project" value="UniProtKB-KW"/>
</dbReference>
<dbReference type="EMBL" id="KJ946428">
    <property type="protein sequence ID" value="AIG23764.1"/>
    <property type="molecule type" value="Genomic_DNA"/>
</dbReference>
<keyword evidence="3" id="KW-0687">Ribonucleoprotein</keyword>
<gene>
    <name evidence="3" type="primary">rps4</name>
    <name evidence="3" type="ORF">SarfuMp05</name>
</gene>
<dbReference type="EMBL" id="MN883537">
    <property type="protein sequence ID" value="QJC59470.1"/>
    <property type="molecule type" value="Genomic_DNA"/>
</dbReference>
<dbReference type="RefSeq" id="YP_009050496.1">
    <property type="nucleotide sequence ID" value="NC_024655.1"/>
</dbReference>
<organism evidence="3">
    <name type="scientific">Sargassum fusiforme</name>
    <name type="common">Hijiki seaweed</name>
    <name type="synonym">Cystophyllum fusiforme</name>
    <dbReference type="NCBI Taxonomy" id="590727"/>
    <lineage>
        <taxon>Eukaryota</taxon>
        <taxon>Sar</taxon>
        <taxon>Stramenopiles</taxon>
        <taxon>Ochrophyta</taxon>
        <taxon>PX clade</taxon>
        <taxon>Phaeophyceae</taxon>
        <taxon>Fucales</taxon>
        <taxon>Sargassaceae</taxon>
        <taxon>Sargassum</taxon>
    </lineage>
</organism>
<protein>
    <submittedName>
        <fullName evidence="3">Ribosomal protein S4</fullName>
    </submittedName>
</protein>
<name>A0A0U1WNM3_SARFS</name>
<dbReference type="PROSITE" id="PS50889">
    <property type="entry name" value="S4"/>
    <property type="match status" value="1"/>
</dbReference>
<dbReference type="SMART" id="SM00363">
    <property type="entry name" value="S4"/>
    <property type="match status" value="1"/>
</dbReference>
<dbReference type="AlphaFoldDB" id="A0A0U1WNM3"/>
<dbReference type="GO" id="GO:0003723">
    <property type="term" value="F:RNA binding"/>
    <property type="evidence" value="ECO:0007669"/>
    <property type="project" value="UniProtKB-KW"/>
</dbReference>
<proteinExistence type="predicted"/>
<keyword evidence="3" id="KW-0689">Ribosomal protein</keyword>
<sequence>MRFKPKYKSCLWARTDIWGDLLCKEKTFLRPKWDLIMGVLGGRKRRRRPLAKRSKEKSARGHKPYPLCHNYRFVQPHSRPNQTFKYNRWGYRNTLSILSCLRRFYGDLSHSALKKICVILFKSEAPIQRLLGILEGRLDVTLYRLGFFHSIFYSRQAIQHNKVLVNGKSIKNNSFILQKGDFVEFCPTQRSSIRSRLLFRYKPFRSFRMRLERWRLTHRFKYELHLQPTPSWIQTDYSNLSFVLVADIKTPIIYPFRANVDEALWFYIQGYS</sequence>
<feature type="domain" description="RNA-binding S4" evidence="2">
    <location>
        <begin position="136"/>
        <end position="202"/>
    </location>
</feature>
<evidence type="ECO:0000259" key="2">
    <source>
        <dbReference type="SMART" id="SM00363"/>
    </source>
</evidence>
<reference evidence="3" key="1">
    <citation type="journal article" date="2014" name="Mitochondrial DNA">
        <title>Complete mitochondrial genome of the brown alga Sargassum fusiforme (Sargassaceae, Phaeophyceae): genome architecture and taxonomic consideration.</title>
        <authorList>
            <person name="Liu F."/>
            <person name="Pang S."/>
            <person name="Luo M."/>
        </authorList>
    </citation>
    <scope>NUCLEOTIDE SEQUENCE</scope>
</reference>